<dbReference type="EMBL" id="VUOB01000022">
    <property type="protein sequence ID" value="KAA2262314.1"/>
    <property type="molecule type" value="Genomic_DNA"/>
</dbReference>
<dbReference type="OrthoDB" id="9785431at2"/>
<sequence length="449" mass="47759">MRSPRRIRPPECDGRRPSSSRTTDLPAQAHLECSAVTDAATRPTPPHHRKRTPRRWTVLAPLFGLIALGLCALVLLGLGTTKIGAVPVLVGAVAALVPVGPVIGAYLWVDRWEPEPAKLLLLAFVWGGSGAALSSLLFNSTAEVIGDLISSGNGNVVAAVFSAPLIEEAAKGAFLVGLLLWRRQEFDGMVDGIVYAGFTAAGFAFTENIYYFARVFSASGLGGMSSGVVALFLLRGVLGPFAHPMFTSMTGIGVGIAARTGNRKIAVLAPLLGYLGAVALHSLWNVSTTLGSGSTFINLYFLVMVPVFAGMVLLVVWQRRREQRVVAGQLPAMADHRWIAFSEVPLLSSLPGRRDWRRAVRRKSGEHAARAVAAYQVAATELAFLRHRIAEGGTAADLEQRHEQLLGALLAARSAAVHGRGGAHQAAPTRGVGGKRDNRSDQGGSRHLQ</sequence>
<comment type="caution">
    <text evidence="3">The sequence shown here is derived from an EMBL/GenBank/DDBJ whole genome shotgun (WGS) entry which is preliminary data.</text>
</comment>
<feature type="region of interest" description="Disordered" evidence="1">
    <location>
        <begin position="1"/>
        <end position="27"/>
    </location>
</feature>
<evidence type="ECO:0000313" key="3">
    <source>
        <dbReference type="EMBL" id="KAA2262314.1"/>
    </source>
</evidence>
<keyword evidence="2" id="KW-0472">Membrane</keyword>
<evidence type="ECO:0000256" key="1">
    <source>
        <dbReference type="SAM" id="MobiDB-lite"/>
    </source>
</evidence>
<keyword evidence="3" id="KW-0482">Metalloprotease</keyword>
<organism evidence="3 4">
    <name type="scientific">Solihabitans fulvus</name>
    <dbReference type="NCBI Taxonomy" id="1892852"/>
    <lineage>
        <taxon>Bacteria</taxon>
        <taxon>Bacillati</taxon>
        <taxon>Actinomycetota</taxon>
        <taxon>Actinomycetes</taxon>
        <taxon>Pseudonocardiales</taxon>
        <taxon>Pseudonocardiaceae</taxon>
        <taxon>Solihabitans</taxon>
    </lineage>
</organism>
<dbReference type="PANTHER" id="PTHR36844">
    <property type="entry name" value="PROTEASE PRSW"/>
    <property type="match status" value="1"/>
</dbReference>
<dbReference type="Proteomes" id="UP000323454">
    <property type="component" value="Unassembled WGS sequence"/>
</dbReference>
<gene>
    <name evidence="3" type="ORF">F0L68_13655</name>
</gene>
<keyword evidence="3" id="KW-0645">Protease</keyword>
<protein>
    <submittedName>
        <fullName evidence="3">PrsW family intramembrane metalloprotease</fullName>
    </submittedName>
</protein>
<keyword evidence="2" id="KW-0812">Transmembrane</keyword>
<dbReference type="InterPro" id="IPR026898">
    <property type="entry name" value="PrsW"/>
</dbReference>
<feature type="region of interest" description="Disordered" evidence="1">
    <location>
        <begin position="419"/>
        <end position="449"/>
    </location>
</feature>
<evidence type="ECO:0000313" key="4">
    <source>
        <dbReference type="Proteomes" id="UP000323454"/>
    </source>
</evidence>
<feature type="transmembrane region" description="Helical" evidence="2">
    <location>
        <begin position="233"/>
        <end position="258"/>
    </location>
</feature>
<dbReference type="Pfam" id="PF13367">
    <property type="entry name" value="PrsW-protease"/>
    <property type="match status" value="1"/>
</dbReference>
<feature type="transmembrane region" description="Helical" evidence="2">
    <location>
        <begin position="158"/>
        <end position="181"/>
    </location>
</feature>
<evidence type="ECO:0000256" key="2">
    <source>
        <dbReference type="SAM" id="Phobius"/>
    </source>
</evidence>
<reference evidence="3 4" key="2">
    <citation type="submission" date="2019-09" db="EMBL/GenBank/DDBJ databases">
        <authorList>
            <person name="Jin C."/>
        </authorList>
    </citation>
    <scope>NUCLEOTIDE SEQUENCE [LARGE SCALE GENOMIC DNA]</scope>
    <source>
        <strain evidence="3 4">AN110305</strain>
    </source>
</reference>
<proteinExistence type="predicted"/>
<dbReference type="PANTHER" id="PTHR36844:SF1">
    <property type="entry name" value="PROTEASE PRSW"/>
    <property type="match status" value="1"/>
</dbReference>
<feature type="transmembrane region" description="Helical" evidence="2">
    <location>
        <begin position="296"/>
        <end position="317"/>
    </location>
</feature>
<feature type="transmembrane region" description="Helical" evidence="2">
    <location>
        <begin position="119"/>
        <end position="138"/>
    </location>
</feature>
<dbReference type="GO" id="GO:0008237">
    <property type="term" value="F:metallopeptidase activity"/>
    <property type="evidence" value="ECO:0007669"/>
    <property type="project" value="UniProtKB-KW"/>
</dbReference>
<reference evidence="3 4" key="1">
    <citation type="submission" date="2019-09" db="EMBL/GenBank/DDBJ databases">
        <title>Goodfellowia gen. nov., a new genus of the Pseudonocardineae related to Actinoalloteichus, containing Goodfellowia coeruleoviolacea gen. nov., comb. nov. gen. nov., comb. nov.</title>
        <authorList>
            <person name="Labeda D."/>
        </authorList>
    </citation>
    <scope>NUCLEOTIDE SEQUENCE [LARGE SCALE GENOMIC DNA]</scope>
    <source>
        <strain evidence="3 4">AN110305</strain>
    </source>
</reference>
<dbReference type="GO" id="GO:0006508">
    <property type="term" value="P:proteolysis"/>
    <property type="evidence" value="ECO:0007669"/>
    <property type="project" value="UniProtKB-KW"/>
</dbReference>
<dbReference type="AlphaFoldDB" id="A0A5B2XGM9"/>
<feature type="transmembrane region" description="Helical" evidence="2">
    <location>
        <begin position="193"/>
        <end position="213"/>
    </location>
</feature>
<name>A0A5B2XGM9_9PSEU</name>
<feature type="transmembrane region" description="Helical" evidence="2">
    <location>
        <begin position="56"/>
        <end position="78"/>
    </location>
</feature>
<accession>A0A5B2XGM9</accession>
<keyword evidence="3" id="KW-0378">Hydrolase</keyword>
<keyword evidence="2" id="KW-1133">Transmembrane helix</keyword>
<feature type="transmembrane region" description="Helical" evidence="2">
    <location>
        <begin position="265"/>
        <end position="284"/>
    </location>
</feature>
<keyword evidence="4" id="KW-1185">Reference proteome</keyword>
<feature type="transmembrane region" description="Helical" evidence="2">
    <location>
        <begin position="84"/>
        <end position="107"/>
    </location>
</feature>